<sequence>MPPKGFTRCAASAAKTLRNAGGCGRGRRLGPVDLPPHHGAGDEALGADIVEHACVAQDADGGGCVVGGARAVVERGGAVEEGYADVCPREEEGEDEARGAGAYYYDL</sequence>
<evidence type="ECO:0000313" key="2">
    <source>
        <dbReference type="Proteomes" id="UP000005446"/>
    </source>
</evidence>
<proteinExistence type="predicted"/>
<gene>
    <name evidence="1" type="ORF">M7I_1118</name>
</gene>
<comment type="caution">
    <text evidence="1">The sequence shown here is derived from an EMBL/GenBank/DDBJ whole genome shotgun (WGS) entry which is preliminary data.</text>
</comment>
<dbReference type="EMBL" id="AGUE01000018">
    <property type="protein sequence ID" value="EHL02855.1"/>
    <property type="molecule type" value="Genomic_DNA"/>
</dbReference>
<reference evidence="1 2" key="1">
    <citation type="journal article" date="2012" name="Eukaryot. Cell">
        <title>Genome sequence of the fungus Glarea lozoyensis: the first genome sequence of a species from the Helotiaceae family.</title>
        <authorList>
            <person name="Youssar L."/>
            <person name="Gruening B.A."/>
            <person name="Erxleben A."/>
            <person name="Guenther S."/>
            <person name="Huettel W."/>
        </authorList>
    </citation>
    <scope>NUCLEOTIDE SEQUENCE [LARGE SCALE GENOMIC DNA]</scope>
    <source>
        <strain evidence="2">ATCC 74030 / MF5533</strain>
    </source>
</reference>
<evidence type="ECO:0000313" key="1">
    <source>
        <dbReference type="EMBL" id="EHL02855.1"/>
    </source>
</evidence>
<dbReference type="InParanoid" id="H0EF79"/>
<keyword evidence="2" id="KW-1185">Reference proteome</keyword>
<dbReference type="HOGENOM" id="CLU_2210322_0_0_1"/>
<dbReference type="AlphaFoldDB" id="H0EF79"/>
<accession>H0EF79</accession>
<protein>
    <submittedName>
        <fullName evidence="1">Uncharacterized protein</fullName>
    </submittedName>
</protein>
<name>H0EF79_GLAL7</name>
<organism evidence="1 2">
    <name type="scientific">Glarea lozoyensis (strain ATCC 74030 / MF5533)</name>
    <dbReference type="NCBI Taxonomy" id="1104152"/>
    <lineage>
        <taxon>Eukaryota</taxon>
        <taxon>Fungi</taxon>
        <taxon>Dikarya</taxon>
        <taxon>Ascomycota</taxon>
        <taxon>Pezizomycotina</taxon>
        <taxon>Leotiomycetes</taxon>
        <taxon>Helotiales</taxon>
        <taxon>Helotiaceae</taxon>
        <taxon>Glarea</taxon>
    </lineage>
</organism>
<dbReference type="Proteomes" id="UP000005446">
    <property type="component" value="Unassembled WGS sequence"/>
</dbReference>